<feature type="transmembrane region" description="Helical" evidence="13">
    <location>
        <begin position="46"/>
        <end position="66"/>
    </location>
</feature>
<evidence type="ECO:0000256" key="8">
    <source>
        <dbReference type="ARBA" id="ARBA00022989"/>
    </source>
</evidence>
<evidence type="ECO:0000256" key="13">
    <source>
        <dbReference type="SAM" id="Phobius"/>
    </source>
</evidence>
<dbReference type="OrthoDB" id="7626281at2"/>
<keyword evidence="10 13" id="KW-0472">Membrane</keyword>
<evidence type="ECO:0000256" key="1">
    <source>
        <dbReference type="ARBA" id="ARBA00004141"/>
    </source>
</evidence>
<dbReference type="GO" id="GO:0005267">
    <property type="term" value="F:potassium channel activity"/>
    <property type="evidence" value="ECO:0007669"/>
    <property type="project" value="UniProtKB-KW"/>
</dbReference>
<accession>A0A506PPB0</accession>
<proteinExistence type="inferred from homology"/>
<comment type="subcellular location">
    <subcellularLocation>
        <location evidence="1">Membrane</location>
        <topology evidence="1">Multi-pass membrane protein</topology>
    </subcellularLocation>
</comment>
<evidence type="ECO:0000256" key="5">
    <source>
        <dbReference type="ARBA" id="ARBA00022692"/>
    </source>
</evidence>
<dbReference type="GO" id="GO:0015252">
    <property type="term" value="F:proton channel activity"/>
    <property type="evidence" value="ECO:0007669"/>
    <property type="project" value="InterPro"/>
</dbReference>
<comment type="catalytic activity">
    <reaction evidence="12">
        <text>K(+)(in) = K(+)(out)</text>
        <dbReference type="Rhea" id="RHEA:29463"/>
        <dbReference type="ChEBI" id="CHEBI:29103"/>
    </reaction>
</comment>
<evidence type="ECO:0000313" key="14">
    <source>
        <dbReference type="EMBL" id="TPV35398.1"/>
    </source>
</evidence>
<sequence>MPFKSLYRGKTVFRIEALSDAVFAISVTLLIMSLEVPKTYTELELIIKQFLPFLATVSMIFFIWWLQNNFFRNYGLDNVTVRFLNLCLLIIILFYVFPLKFLFTLIVSSIFKINYFESISNNSLVVITESDLPNLIMFFSVGYALVWLIFFLLYRHIWLNRTKLKLSHLEFIALLSDKRDALFQLTIGLTSTLFAILGWTIGSQITFLTIPVWLLVNYFMTSRAKNALRD</sequence>
<keyword evidence="15" id="KW-1185">Reference proteome</keyword>
<dbReference type="EMBL" id="VHIQ01000001">
    <property type="protein sequence ID" value="TPV35398.1"/>
    <property type="molecule type" value="Genomic_DNA"/>
</dbReference>
<organism evidence="14 15">
    <name type="scientific">Paucihalobacter ruber</name>
    <dbReference type="NCBI Taxonomy" id="2567861"/>
    <lineage>
        <taxon>Bacteria</taxon>
        <taxon>Pseudomonadati</taxon>
        <taxon>Bacteroidota</taxon>
        <taxon>Flavobacteriia</taxon>
        <taxon>Flavobacteriales</taxon>
        <taxon>Flavobacteriaceae</taxon>
        <taxon>Paucihalobacter</taxon>
    </lineage>
</organism>
<keyword evidence="5 13" id="KW-0812">Transmembrane</keyword>
<dbReference type="Pfam" id="PF06736">
    <property type="entry name" value="TMEM175"/>
    <property type="match status" value="1"/>
</dbReference>
<dbReference type="GO" id="GO:0016020">
    <property type="term" value="C:membrane"/>
    <property type="evidence" value="ECO:0007669"/>
    <property type="project" value="UniProtKB-SubCell"/>
</dbReference>
<evidence type="ECO:0000256" key="2">
    <source>
        <dbReference type="ARBA" id="ARBA00006920"/>
    </source>
</evidence>
<evidence type="ECO:0000256" key="12">
    <source>
        <dbReference type="ARBA" id="ARBA00034430"/>
    </source>
</evidence>
<feature type="transmembrane region" description="Helical" evidence="13">
    <location>
        <begin position="135"/>
        <end position="154"/>
    </location>
</feature>
<evidence type="ECO:0000256" key="10">
    <source>
        <dbReference type="ARBA" id="ARBA00023136"/>
    </source>
</evidence>
<dbReference type="AlphaFoldDB" id="A0A506PPB0"/>
<comment type="similarity">
    <text evidence="2">Belongs to the TMEM175 family.</text>
</comment>
<keyword evidence="4" id="KW-0633">Potassium transport</keyword>
<protein>
    <submittedName>
        <fullName evidence="14">DUF1211 domain-containing protein</fullName>
    </submittedName>
</protein>
<keyword evidence="7" id="KW-0630">Potassium</keyword>
<evidence type="ECO:0000256" key="6">
    <source>
        <dbReference type="ARBA" id="ARBA00022826"/>
    </source>
</evidence>
<keyword evidence="3" id="KW-0813">Transport</keyword>
<evidence type="ECO:0000256" key="11">
    <source>
        <dbReference type="ARBA" id="ARBA00023303"/>
    </source>
</evidence>
<dbReference type="Proteomes" id="UP000317332">
    <property type="component" value="Unassembled WGS sequence"/>
</dbReference>
<evidence type="ECO:0000256" key="7">
    <source>
        <dbReference type="ARBA" id="ARBA00022958"/>
    </source>
</evidence>
<gene>
    <name evidence="14" type="ORF">FJ651_00305</name>
</gene>
<evidence type="ECO:0000313" key="15">
    <source>
        <dbReference type="Proteomes" id="UP000317332"/>
    </source>
</evidence>
<keyword evidence="11" id="KW-0407">Ion channel</keyword>
<dbReference type="InterPro" id="IPR010617">
    <property type="entry name" value="TMEM175-like"/>
</dbReference>
<keyword evidence="9" id="KW-0406">Ion transport</keyword>
<reference evidence="14 15" key="1">
    <citation type="submission" date="2019-06" db="EMBL/GenBank/DDBJ databases">
        <title>Flavobacteriaceae Paucihalobacterium erythroidium CWB-1, complete genome.</title>
        <authorList>
            <person name="Wu S."/>
        </authorList>
    </citation>
    <scope>NUCLEOTIDE SEQUENCE [LARGE SCALE GENOMIC DNA]</scope>
    <source>
        <strain evidence="14 15">CWB-1</strain>
    </source>
</reference>
<evidence type="ECO:0000256" key="4">
    <source>
        <dbReference type="ARBA" id="ARBA00022538"/>
    </source>
</evidence>
<feature type="transmembrane region" description="Helical" evidence="13">
    <location>
        <begin position="86"/>
        <end position="115"/>
    </location>
</feature>
<keyword evidence="8 13" id="KW-1133">Transmembrane helix</keyword>
<evidence type="ECO:0000256" key="9">
    <source>
        <dbReference type="ARBA" id="ARBA00023065"/>
    </source>
</evidence>
<evidence type="ECO:0000256" key="3">
    <source>
        <dbReference type="ARBA" id="ARBA00022448"/>
    </source>
</evidence>
<keyword evidence="6" id="KW-0631">Potassium channel</keyword>
<dbReference type="RefSeq" id="WP_140988407.1">
    <property type="nucleotide sequence ID" value="NZ_VHIQ01000001.1"/>
</dbReference>
<name>A0A506PPB0_9FLAO</name>
<comment type="caution">
    <text evidence="14">The sequence shown here is derived from an EMBL/GenBank/DDBJ whole genome shotgun (WGS) entry which is preliminary data.</text>
</comment>
<feature type="transmembrane region" description="Helical" evidence="13">
    <location>
        <begin position="12"/>
        <end position="34"/>
    </location>
</feature>